<evidence type="ECO:0000256" key="3">
    <source>
        <dbReference type="ARBA" id="ARBA00023163"/>
    </source>
</evidence>
<dbReference type="PANTHER" id="PTHR30055:SF234">
    <property type="entry name" value="HTH-TYPE TRANSCRIPTIONAL REGULATOR BETI"/>
    <property type="match status" value="1"/>
</dbReference>
<proteinExistence type="predicted"/>
<dbReference type="PANTHER" id="PTHR30055">
    <property type="entry name" value="HTH-TYPE TRANSCRIPTIONAL REGULATOR RUTR"/>
    <property type="match status" value="1"/>
</dbReference>
<dbReference type="PROSITE" id="PS50977">
    <property type="entry name" value="HTH_TETR_2"/>
    <property type="match status" value="1"/>
</dbReference>
<dbReference type="EMBL" id="BAABBB010000013">
    <property type="protein sequence ID" value="GAA3538303.1"/>
    <property type="molecule type" value="Genomic_DNA"/>
</dbReference>
<feature type="DNA-binding region" description="H-T-H motif" evidence="4">
    <location>
        <begin position="31"/>
        <end position="50"/>
    </location>
</feature>
<gene>
    <name evidence="6" type="ORF">GCM10022263_27400</name>
</gene>
<dbReference type="InterPro" id="IPR050109">
    <property type="entry name" value="HTH-type_TetR-like_transc_reg"/>
</dbReference>
<name>A0ABP6VS78_9ACTN</name>
<dbReference type="InterPro" id="IPR001647">
    <property type="entry name" value="HTH_TetR"/>
</dbReference>
<keyword evidence="3" id="KW-0804">Transcription</keyword>
<keyword evidence="1" id="KW-0805">Transcription regulation</keyword>
<dbReference type="RefSeq" id="WP_218234304.1">
    <property type="nucleotide sequence ID" value="NZ_BAABBB010000013.1"/>
</dbReference>
<feature type="domain" description="HTH tetR-type" evidence="5">
    <location>
        <begin position="8"/>
        <end position="68"/>
    </location>
</feature>
<dbReference type="InterPro" id="IPR041490">
    <property type="entry name" value="KstR2_TetR_C"/>
</dbReference>
<evidence type="ECO:0000256" key="4">
    <source>
        <dbReference type="PROSITE-ProRule" id="PRU00335"/>
    </source>
</evidence>
<evidence type="ECO:0000259" key="5">
    <source>
        <dbReference type="PROSITE" id="PS50977"/>
    </source>
</evidence>
<dbReference type="Proteomes" id="UP001500301">
    <property type="component" value="Unassembled WGS sequence"/>
</dbReference>
<keyword evidence="7" id="KW-1185">Reference proteome</keyword>
<evidence type="ECO:0000256" key="1">
    <source>
        <dbReference type="ARBA" id="ARBA00023015"/>
    </source>
</evidence>
<evidence type="ECO:0000256" key="2">
    <source>
        <dbReference type="ARBA" id="ARBA00023125"/>
    </source>
</evidence>
<reference evidence="7" key="1">
    <citation type="journal article" date="2019" name="Int. J. Syst. Evol. Microbiol.">
        <title>The Global Catalogue of Microorganisms (GCM) 10K type strain sequencing project: providing services to taxonomists for standard genome sequencing and annotation.</title>
        <authorList>
            <consortium name="The Broad Institute Genomics Platform"/>
            <consortium name="The Broad Institute Genome Sequencing Center for Infectious Disease"/>
            <person name="Wu L."/>
            <person name="Ma J."/>
        </authorList>
    </citation>
    <scope>NUCLEOTIDE SEQUENCE [LARGE SCALE GENOMIC DNA]</scope>
    <source>
        <strain evidence="7">JCM 17460</strain>
    </source>
</reference>
<keyword evidence="2 4" id="KW-0238">DNA-binding</keyword>
<accession>A0ABP6VS78</accession>
<evidence type="ECO:0000313" key="7">
    <source>
        <dbReference type="Proteomes" id="UP001500301"/>
    </source>
</evidence>
<dbReference type="Pfam" id="PF00440">
    <property type="entry name" value="TetR_N"/>
    <property type="match status" value="1"/>
</dbReference>
<protein>
    <recommendedName>
        <fullName evidence="5">HTH tetR-type domain-containing protein</fullName>
    </recommendedName>
</protein>
<sequence length="196" mass="21265">MSAETKAERTRRRILDASAREFALHGYGGASLRRIAEAADLKVGSLAFHFPTKDDLVAATLRDGVEAATAALRHAVDAVSEDADPVERLRAAARGHLDALHASDDRAAAVVRMVETLPPSLRADHVAHERGFARVWLDVLQRGRREGVVRDDVDLRVLRDLVVGALNSTSTSSPRAHPDLEAVVATVLRLLAPPRR</sequence>
<organism evidence="6 7">
    <name type="scientific">Nocardioides daeguensis</name>
    <dbReference type="NCBI Taxonomy" id="908359"/>
    <lineage>
        <taxon>Bacteria</taxon>
        <taxon>Bacillati</taxon>
        <taxon>Actinomycetota</taxon>
        <taxon>Actinomycetes</taxon>
        <taxon>Propionibacteriales</taxon>
        <taxon>Nocardioidaceae</taxon>
        <taxon>Nocardioides</taxon>
    </lineage>
</organism>
<evidence type="ECO:0000313" key="6">
    <source>
        <dbReference type="EMBL" id="GAA3538303.1"/>
    </source>
</evidence>
<comment type="caution">
    <text evidence="6">The sequence shown here is derived from an EMBL/GenBank/DDBJ whole genome shotgun (WGS) entry which is preliminary data.</text>
</comment>
<dbReference type="Pfam" id="PF17932">
    <property type="entry name" value="TetR_C_24"/>
    <property type="match status" value="1"/>
</dbReference>